<keyword evidence="3" id="KW-0067">ATP-binding</keyword>
<evidence type="ECO:0000313" key="7">
    <source>
        <dbReference type="Proteomes" id="UP000184383"/>
    </source>
</evidence>
<dbReference type="OrthoDB" id="2117591at2759"/>
<evidence type="ECO:0000259" key="5">
    <source>
        <dbReference type="Pfam" id="PF00176"/>
    </source>
</evidence>
<dbReference type="InterPro" id="IPR000330">
    <property type="entry name" value="SNF2_N"/>
</dbReference>
<feature type="region of interest" description="Disordered" evidence="4">
    <location>
        <begin position="533"/>
        <end position="554"/>
    </location>
</feature>
<reference evidence="7" key="1">
    <citation type="journal article" date="2017" name="Genome Biol.">
        <title>Comparative genomics reveals high biological diversity and specific adaptations in the industrially and medically important fungal genus Aspergillus.</title>
        <authorList>
            <person name="de Vries R.P."/>
            <person name="Riley R."/>
            <person name="Wiebenga A."/>
            <person name="Aguilar-Osorio G."/>
            <person name="Amillis S."/>
            <person name="Uchima C.A."/>
            <person name="Anderluh G."/>
            <person name="Asadollahi M."/>
            <person name="Askin M."/>
            <person name="Barry K."/>
            <person name="Battaglia E."/>
            <person name="Bayram O."/>
            <person name="Benocci T."/>
            <person name="Braus-Stromeyer S.A."/>
            <person name="Caldana C."/>
            <person name="Canovas D."/>
            <person name="Cerqueira G.C."/>
            <person name="Chen F."/>
            <person name="Chen W."/>
            <person name="Choi C."/>
            <person name="Clum A."/>
            <person name="Dos Santos R.A."/>
            <person name="Damasio A.R."/>
            <person name="Diallinas G."/>
            <person name="Emri T."/>
            <person name="Fekete E."/>
            <person name="Flipphi M."/>
            <person name="Freyberg S."/>
            <person name="Gallo A."/>
            <person name="Gournas C."/>
            <person name="Habgood R."/>
            <person name="Hainaut M."/>
            <person name="Harispe M.L."/>
            <person name="Henrissat B."/>
            <person name="Hilden K.S."/>
            <person name="Hope R."/>
            <person name="Hossain A."/>
            <person name="Karabika E."/>
            <person name="Karaffa L."/>
            <person name="Karanyi Z."/>
            <person name="Krasevec N."/>
            <person name="Kuo A."/>
            <person name="Kusch H."/>
            <person name="LaButti K."/>
            <person name="Lagendijk E.L."/>
            <person name="Lapidus A."/>
            <person name="Levasseur A."/>
            <person name="Lindquist E."/>
            <person name="Lipzen A."/>
            <person name="Logrieco A.F."/>
            <person name="MacCabe A."/>
            <person name="Maekelae M.R."/>
            <person name="Malavazi I."/>
            <person name="Melin P."/>
            <person name="Meyer V."/>
            <person name="Mielnichuk N."/>
            <person name="Miskei M."/>
            <person name="Molnar A.P."/>
            <person name="Mule G."/>
            <person name="Ngan C.Y."/>
            <person name="Orejas M."/>
            <person name="Orosz E."/>
            <person name="Ouedraogo J.P."/>
            <person name="Overkamp K.M."/>
            <person name="Park H.-S."/>
            <person name="Perrone G."/>
            <person name="Piumi F."/>
            <person name="Punt P.J."/>
            <person name="Ram A.F."/>
            <person name="Ramon A."/>
            <person name="Rauscher S."/>
            <person name="Record E."/>
            <person name="Riano-Pachon D.M."/>
            <person name="Robert V."/>
            <person name="Roehrig J."/>
            <person name="Ruller R."/>
            <person name="Salamov A."/>
            <person name="Salih N.S."/>
            <person name="Samson R.A."/>
            <person name="Sandor E."/>
            <person name="Sanguinetti M."/>
            <person name="Schuetze T."/>
            <person name="Sepcic K."/>
            <person name="Shelest E."/>
            <person name="Sherlock G."/>
            <person name="Sophianopoulou V."/>
            <person name="Squina F.M."/>
            <person name="Sun H."/>
            <person name="Susca A."/>
            <person name="Todd R.B."/>
            <person name="Tsang A."/>
            <person name="Unkles S.E."/>
            <person name="van de Wiele N."/>
            <person name="van Rossen-Uffink D."/>
            <person name="Oliveira J.V."/>
            <person name="Vesth T.C."/>
            <person name="Visser J."/>
            <person name="Yu J.-H."/>
            <person name="Zhou M."/>
            <person name="Andersen M.R."/>
            <person name="Archer D.B."/>
            <person name="Baker S.E."/>
            <person name="Benoit I."/>
            <person name="Brakhage A.A."/>
            <person name="Braus G.H."/>
            <person name="Fischer R."/>
            <person name="Frisvad J.C."/>
            <person name="Goldman G.H."/>
            <person name="Houbraken J."/>
            <person name="Oakley B."/>
            <person name="Pocsi I."/>
            <person name="Scazzocchio C."/>
            <person name="Seiboth B."/>
            <person name="vanKuyk P.A."/>
            <person name="Wortman J."/>
            <person name="Dyer P.S."/>
            <person name="Grigoriev I.V."/>
        </authorList>
    </citation>
    <scope>NUCLEOTIDE SEQUENCE [LARGE SCALE GENOMIC DNA]</scope>
    <source>
        <strain evidence="7">DTO 134E9</strain>
    </source>
</reference>
<evidence type="ECO:0000256" key="1">
    <source>
        <dbReference type="ARBA" id="ARBA00022741"/>
    </source>
</evidence>
<keyword evidence="7" id="KW-1185">Reference proteome</keyword>
<dbReference type="Gene3D" id="3.40.50.300">
    <property type="entry name" value="P-loop containing nucleotide triphosphate hydrolases"/>
    <property type="match status" value="1"/>
</dbReference>
<dbReference type="GeneID" id="63749100"/>
<dbReference type="SUPFAM" id="SSF52540">
    <property type="entry name" value="P-loop containing nucleoside triphosphate hydrolases"/>
    <property type="match status" value="2"/>
</dbReference>
<dbReference type="GO" id="GO:0006281">
    <property type="term" value="P:DNA repair"/>
    <property type="evidence" value="ECO:0007669"/>
    <property type="project" value="TreeGrafter"/>
</dbReference>
<dbReference type="EMBL" id="KV878213">
    <property type="protein sequence ID" value="OJJ34121.1"/>
    <property type="molecule type" value="Genomic_DNA"/>
</dbReference>
<evidence type="ECO:0000313" key="6">
    <source>
        <dbReference type="EMBL" id="OJJ34121.1"/>
    </source>
</evidence>
<evidence type="ECO:0000256" key="2">
    <source>
        <dbReference type="ARBA" id="ARBA00022801"/>
    </source>
</evidence>
<feature type="region of interest" description="Disordered" evidence="4">
    <location>
        <begin position="231"/>
        <end position="255"/>
    </location>
</feature>
<feature type="compositionally biased region" description="Basic and acidic residues" evidence="4">
    <location>
        <begin position="1095"/>
        <end position="1113"/>
    </location>
</feature>
<sequence length="1113" mass="124852">MTAKYERKSCGIPGVEYDLKYVQMLDQKPASLAGALALPSTDKLWALYLDDVDTKNVIKDWIAYRANSFDHQGIKSGKLILRMSAILTCAFNPAFHIVMTASNRPRVGVQNVTEDTLAPLTCLWYVLKLIQAKPTLFPRSTVGAGPLQLDPYDVLQGWKLLSLFTLMSNTQRIPSTARRHKATAPVYHRQSNEETPSTQQSATAQEPEIDESVPQTSDEIFGLTTEDLTTFHDELNESSRRDRDNESNKDGPERNVIHEVSSGISAALCYRFEKGIIRPQMPEKHRLLLIDYLVKSDNFSQTCILYEPKETSISEQLSSDGVLARLMANSEPAMDWNPTDMERHGIVSAQAPGFQQACATLGLDPKRPVIPPGHAFIEPTMLKPLQMTGLAWMLQQEESPIKGGILADARELGTILISLALVWFASQRASQLVGYFHRPTLVVCPPKLIDAWQEEVHKQFSDKLDIIMFYGLGEPRPNLWWKCQTVNTLAELRETLSSLDSDSADTSRTIVLTTYETWAQLTTHKIDCINEQGNGGVQKGTNEYASGDQDEKLEKTDQATNTLRDAQEKADEDTSSIGKRVIHQRRQLTYQTQITGLFSRVIADESDDVRKTWTRTHRSLSQIGAEHVWLLSPKPLGDIALDLCGYSSLLCRDDFDEATPGDGADCTGVDKEAIEEYRKWSNMTDLSERQLHLHLSLHRLAALATGGHLTTRDGNGAIPVIMRLICLQRGVDDSYNIHASVDDDIPPFRIMTVELKYSQQAQKEHDLLYGSLVARLHKGKRGGGSYSGADGVEKQCIDEEVLQRLCHLAFFPKLDQFVQSVGGSKALLAQAKKYVEGDDRGFSFFHVCVSKDRAAMAPETRLGQAHYLAHDCPKLRYFAIILLDEGAFEVSEMHELPKFLILVNWPLVQYIVEMFIDALSIEYATVSPSMSPRARMHAVEHFTSKDNHCQVLITTFSCGDLSFNLHHHCSRVIVLEPTFGMKSLFEVIGQVHRPGQGEKQKIFILFQDHTISRWLEYRNTICALPHVASQLRDIRKTRENGDIAGTGSGVPEMPVEAWADHELSKLLGQPRSRLGFKNVEDLGYDPISSQKRKQGGGEKDFTQQKKARGEDCW</sequence>
<dbReference type="STRING" id="1073089.A0A1L9RGR7"/>
<feature type="region of interest" description="Disordered" evidence="4">
    <location>
        <begin position="1081"/>
        <end position="1113"/>
    </location>
</feature>
<keyword evidence="1" id="KW-0547">Nucleotide-binding</keyword>
<gene>
    <name evidence="6" type="ORF">ASPWEDRAFT_29289</name>
</gene>
<dbReference type="GO" id="GO:0016787">
    <property type="term" value="F:hydrolase activity"/>
    <property type="evidence" value="ECO:0007669"/>
    <property type="project" value="UniProtKB-KW"/>
</dbReference>
<name>A0A1L9RGR7_ASPWE</name>
<dbReference type="Pfam" id="PF00176">
    <property type="entry name" value="SNF2-rel_dom"/>
    <property type="match status" value="1"/>
</dbReference>
<dbReference type="GO" id="GO:0005524">
    <property type="term" value="F:ATP binding"/>
    <property type="evidence" value="ECO:0007669"/>
    <property type="project" value="UniProtKB-KW"/>
</dbReference>
<dbReference type="PANTHER" id="PTHR45626">
    <property type="entry name" value="TRANSCRIPTION TERMINATION FACTOR 2-RELATED"/>
    <property type="match status" value="1"/>
</dbReference>
<dbReference type="GO" id="GO:0005634">
    <property type="term" value="C:nucleus"/>
    <property type="evidence" value="ECO:0007669"/>
    <property type="project" value="TreeGrafter"/>
</dbReference>
<evidence type="ECO:0000256" key="3">
    <source>
        <dbReference type="ARBA" id="ARBA00022840"/>
    </source>
</evidence>
<dbReference type="Gene3D" id="3.40.50.10810">
    <property type="entry name" value="Tandem AAA-ATPase domain"/>
    <property type="match status" value="1"/>
</dbReference>
<dbReference type="VEuPathDB" id="FungiDB:ASPWEDRAFT_29289"/>
<keyword evidence="2" id="KW-0378">Hydrolase</keyword>
<dbReference type="InterPro" id="IPR038718">
    <property type="entry name" value="SNF2-like_sf"/>
</dbReference>
<feature type="compositionally biased region" description="Polar residues" evidence="4">
    <location>
        <begin position="193"/>
        <end position="204"/>
    </location>
</feature>
<dbReference type="AlphaFoldDB" id="A0A1L9RGR7"/>
<dbReference type="Proteomes" id="UP000184383">
    <property type="component" value="Unassembled WGS sequence"/>
</dbReference>
<feature type="region of interest" description="Disordered" evidence="4">
    <location>
        <begin position="174"/>
        <end position="215"/>
    </location>
</feature>
<feature type="domain" description="SNF2 N-terminal" evidence="5">
    <location>
        <begin position="386"/>
        <end position="650"/>
    </location>
</feature>
<accession>A0A1L9RGR7</accession>
<protein>
    <recommendedName>
        <fullName evidence="5">SNF2 N-terminal domain-containing protein</fullName>
    </recommendedName>
</protein>
<evidence type="ECO:0000256" key="4">
    <source>
        <dbReference type="SAM" id="MobiDB-lite"/>
    </source>
</evidence>
<dbReference type="InterPro" id="IPR027417">
    <property type="entry name" value="P-loop_NTPase"/>
</dbReference>
<proteinExistence type="predicted"/>
<organism evidence="6 7">
    <name type="scientific">Aspergillus wentii DTO 134E9</name>
    <dbReference type="NCBI Taxonomy" id="1073089"/>
    <lineage>
        <taxon>Eukaryota</taxon>
        <taxon>Fungi</taxon>
        <taxon>Dikarya</taxon>
        <taxon>Ascomycota</taxon>
        <taxon>Pezizomycotina</taxon>
        <taxon>Eurotiomycetes</taxon>
        <taxon>Eurotiomycetidae</taxon>
        <taxon>Eurotiales</taxon>
        <taxon>Aspergillaceae</taxon>
        <taxon>Aspergillus</taxon>
        <taxon>Aspergillus subgen. Cremei</taxon>
    </lineage>
</organism>
<dbReference type="InterPro" id="IPR050628">
    <property type="entry name" value="SNF2_RAD54_helicase_TF"/>
</dbReference>
<dbReference type="RefSeq" id="XP_040687797.1">
    <property type="nucleotide sequence ID" value="XM_040833252.1"/>
</dbReference>
<dbReference type="GO" id="GO:0008094">
    <property type="term" value="F:ATP-dependent activity, acting on DNA"/>
    <property type="evidence" value="ECO:0007669"/>
    <property type="project" value="TreeGrafter"/>
</dbReference>